<feature type="region of interest" description="Disordered" evidence="1">
    <location>
        <begin position="83"/>
        <end position="109"/>
    </location>
</feature>
<evidence type="ECO:0000313" key="2">
    <source>
        <dbReference type="EMBL" id="MEQ2294261.1"/>
    </source>
</evidence>
<evidence type="ECO:0000256" key="1">
    <source>
        <dbReference type="SAM" id="MobiDB-lite"/>
    </source>
</evidence>
<accession>A0ABV0YKL4</accession>
<keyword evidence="3" id="KW-1185">Reference proteome</keyword>
<gene>
    <name evidence="2" type="ORF">AMECASPLE_002219</name>
</gene>
<dbReference type="Proteomes" id="UP001469553">
    <property type="component" value="Unassembled WGS sequence"/>
</dbReference>
<reference evidence="2 3" key="1">
    <citation type="submission" date="2021-06" db="EMBL/GenBank/DDBJ databases">
        <authorList>
            <person name="Palmer J.M."/>
        </authorList>
    </citation>
    <scope>NUCLEOTIDE SEQUENCE [LARGE SCALE GENOMIC DNA]</scope>
    <source>
        <strain evidence="2 3">AS_MEX2019</strain>
        <tissue evidence="2">Muscle</tissue>
    </source>
</reference>
<comment type="caution">
    <text evidence="2">The sequence shown here is derived from an EMBL/GenBank/DDBJ whole genome shotgun (WGS) entry which is preliminary data.</text>
</comment>
<protein>
    <submittedName>
        <fullName evidence="2">Uncharacterized protein</fullName>
    </submittedName>
</protein>
<organism evidence="2 3">
    <name type="scientific">Ameca splendens</name>
    <dbReference type="NCBI Taxonomy" id="208324"/>
    <lineage>
        <taxon>Eukaryota</taxon>
        <taxon>Metazoa</taxon>
        <taxon>Chordata</taxon>
        <taxon>Craniata</taxon>
        <taxon>Vertebrata</taxon>
        <taxon>Euteleostomi</taxon>
        <taxon>Actinopterygii</taxon>
        <taxon>Neopterygii</taxon>
        <taxon>Teleostei</taxon>
        <taxon>Neoteleostei</taxon>
        <taxon>Acanthomorphata</taxon>
        <taxon>Ovalentaria</taxon>
        <taxon>Atherinomorphae</taxon>
        <taxon>Cyprinodontiformes</taxon>
        <taxon>Goodeidae</taxon>
        <taxon>Ameca</taxon>
    </lineage>
</organism>
<proteinExistence type="predicted"/>
<evidence type="ECO:0000313" key="3">
    <source>
        <dbReference type="Proteomes" id="UP001469553"/>
    </source>
</evidence>
<dbReference type="EMBL" id="JAHRIP010037699">
    <property type="protein sequence ID" value="MEQ2294261.1"/>
    <property type="molecule type" value="Genomic_DNA"/>
</dbReference>
<name>A0ABV0YKL4_9TELE</name>
<sequence>MELVLLCSHSSPPHGELVPAEVRLRLSGCSDSHRPGCCFYPNSVYGFTALIKQQTAVFLKGGGAERLQAGSGGRLLIEAFKAGADSKPSSRRRKQRNDEEAELQPGSGAAFTAARSCRKTQRHELETCLDLAAACKNARKVKPTYMEQKPCFPPG</sequence>